<feature type="transmembrane region" description="Helical" evidence="11">
    <location>
        <begin position="209"/>
        <end position="230"/>
    </location>
</feature>
<feature type="coiled-coil region" evidence="9">
    <location>
        <begin position="60"/>
        <end position="112"/>
    </location>
</feature>
<feature type="transmembrane region" description="Helical" evidence="11">
    <location>
        <begin position="528"/>
        <end position="545"/>
    </location>
</feature>
<dbReference type="GO" id="GO:0016020">
    <property type="term" value="C:membrane"/>
    <property type="evidence" value="ECO:0007669"/>
    <property type="project" value="UniProtKB-SubCell"/>
</dbReference>
<comment type="similarity">
    <text evidence="2">Belongs to the TMEM86 family.</text>
</comment>
<feature type="transmembrane region" description="Helical" evidence="11">
    <location>
        <begin position="645"/>
        <end position="663"/>
    </location>
</feature>
<comment type="caution">
    <text evidence="12">The sequence shown here is derived from an EMBL/GenBank/DDBJ whole genome shotgun (WGS) entry which is preliminary data.</text>
</comment>
<protein>
    <recommendedName>
        <fullName evidence="6">lysoplasmalogenase</fullName>
        <ecNumber evidence="6">3.3.2.2</ecNumber>
    </recommendedName>
</protein>
<evidence type="ECO:0000313" key="12">
    <source>
        <dbReference type="EMBL" id="KAK0395988.1"/>
    </source>
</evidence>
<evidence type="ECO:0000256" key="10">
    <source>
        <dbReference type="SAM" id="MobiDB-lite"/>
    </source>
</evidence>
<comment type="catalytic activity">
    <reaction evidence="7">
        <text>a 1-O-(1Z-alkenyl)-sn-glycero-3-phosphoethanolamine + H2O = a 2,3-saturated aldehyde + sn-glycero-3-phosphoethanolamine</text>
        <dbReference type="Rhea" id="RHEA:16905"/>
        <dbReference type="ChEBI" id="CHEBI:15377"/>
        <dbReference type="ChEBI" id="CHEBI:73359"/>
        <dbReference type="ChEBI" id="CHEBI:77288"/>
        <dbReference type="ChEBI" id="CHEBI:143890"/>
        <dbReference type="EC" id="3.3.2.2"/>
    </reaction>
</comment>
<dbReference type="PROSITE" id="PS51808">
    <property type="entry name" value="CHCH"/>
    <property type="match status" value="1"/>
</dbReference>
<keyword evidence="9" id="KW-0175">Coiled coil</keyword>
<feature type="compositionally biased region" description="Polar residues" evidence="10">
    <location>
        <begin position="1"/>
        <end position="21"/>
    </location>
</feature>
<feature type="transmembrane region" description="Helical" evidence="11">
    <location>
        <begin position="316"/>
        <end position="339"/>
    </location>
</feature>
<feature type="transmembrane region" description="Helical" evidence="11">
    <location>
        <begin position="183"/>
        <end position="203"/>
    </location>
</feature>
<proteinExistence type="inferred from homology"/>
<organism evidence="12 13">
    <name type="scientific">Steinernema hermaphroditum</name>
    <dbReference type="NCBI Taxonomy" id="289476"/>
    <lineage>
        <taxon>Eukaryota</taxon>
        <taxon>Metazoa</taxon>
        <taxon>Ecdysozoa</taxon>
        <taxon>Nematoda</taxon>
        <taxon>Chromadorea</taxon>
        <taxon>Rhabditida</taxon>
        <taxon>Tylenchina</taxon>
        <taxon>Panagrolaimomorpha</taxon>
        <taxon>Strongyloidoidea</taxon>
        <taxon>Steinernematidae</taxon>
        <taxon>Steinernema</taxon>
    </lineage>
</organism>
<dbReference type="PANTHER" id="PTHR31885:SF6">
    <property type="entry name" value="GH04784P"/>
    <property type="match status" value="1"/>
</dbReference>
<gene>
    <name evidence="12" type="ORF">QR680_001521</name>
</gene>
<feature type="transmembrane region" description="Helical" evidence="11">
    <location>
        <begin position="421"/>
        <end position="438"/>
    </location>
</feature>
<evidence type="ECO:0000256" key="3">
    <source>
        <dbReference type="ARBA" id="ARBA00022692"/>
    </source>
</evidence>
<feature type="transmembrane region" description="Helical" evidence="11">
    <location>
        <begin position="450"/>
        <end position="468"/>
    </location>
</feature>
<evidence type="ECO:0000256" key="11">
    <source>
        <dbReference type="SAM" id="Phobius"/>
    </source>
</evidence>
<feature type="transmembrane region" description="Helical" evidence="11">
    <location>
        <begin position="351"/>
        <end position="369"/>
    </location>
</feature>
<evidence type="ECO:0000256" key="6">
    <source>
        <dbReference type="ARBA" id="ARBA00035673"/>
    </source>
</evidence>
<reference evidence="12" key="1">
    <citation type="submission" date="2023-06" db="EMBL/GenBank/DDBJ databases">
        <title>Genomic analysis of the entomopathogenic nematode Steinernema hermaphroditum.</title>
        <authorList>
            <person name="Schwarz E.M."/>
            <person name="Heppert J.K."/>
            <person name="Baniya A."/>
            <person name="Schwartz H.T."/>
            <person name="Tan C.-H."/>
            <person name="Antoshechkin I."/>
            <person name="Sternberg P.W."/>
            <person name="Goodrich-Blair H."/>
            <person name="Dillman A.R."/>
        </authorList>
    </citation>
    <scope>NUCLEOTIDE SEQUENCE</scope>
    <source>
        <strain evidence="12">PS9179</strain>
        <tissue evidence="12">Whole animal</tissue>
    </source>
</reference>
<name>A0AA39LG39_9BILA</name>
<evidence type="ECO:0000313" key="13">
    <source>
        <dbReference type="Proteomes" id="UP001175271"/>
    </source>
</evidence>
<evidence type="ECO:0000256" key="8">
    <source>
        <dbReference type="ARBA" id="ARBA00049560"/>
    </source>
</evidence>
<dbReference type="EMBL" id="JAUCMV010000005">
    <property type="protein sequence ID" value="KAK0395988.1"/>
    <property type="molecule type" value="Genomic_DNA"/>
</dbReference>
<feature type="transmembrane region" description="Helical" evidence="11">
    <location>
        <begin position="381"/>
        <end position="401"/>
    </location>
</feature>
<keyword evidence="3 11" id="KW-0812">Transmembrane</keyword>
<evidence type="ECO:0000256" key="4">
    <source>
        <dbReference type="ARBA" id="ARBA00022989"/>
    </source>
</evidence>
<dbReference type="PANTHER" id="PTHR31885">
    <property type="entry name" value="GH04784P"/>
    <property type="match status" value="1"/>
</dbReference>
<accession>A0AA39LG39</accession>
<keyword evidence="4 11" id="KW-1133">Transmembrane helix</keyword>
<feature type="transmembrane region" description="Helical" evidence="11">
    <location>
        <begin position="581"/>
        <end position="605"/>
    </location>
</feature>
<dbReference type="GO" id="GO:0047408">
    <property type="term" value="F:alkenylglycerophosphocholine hydrolase activity"/>
    <property type="evidence" value="ECO:0007669"/>
    <property type="project" value="UniProtKB-EC"/>
</dbReference>
<feature type="transmembrane region" description="Helical" evidence="11">
    <location>
        <begin position="552"/>
        <end position="575"/>
    </location>
</feature>
<feature type="transmembrane region" description="Helical" evidence="11">
    <location>
        <begin position="259"/>
        <end position="278"/>
    </location>
</feature>
<evidence type="ECO:0000256" key="5">
    <source>
        <dbReference type="ARBA" id="ARBA00023136"/>
    </source>
</evidence>
<evidence type="ECO:0000256" key="9">
    <source>
        <dbReference type="SAM" id="Coils"/>
    </source>
</evidence>
<feature type="transmembrane region" description="Helical" evidence="11">
    <location>
        <begin position="285"/>
        <end position="304"/>
    </location>
</feature>
<comment type="subcellular location">
    <subcellularLocation>
        <location evidence="1">Membrane</location>
        <topology evidence="1">Multi-pass membrane protein</topology>
    </subcellularLocation>
</comment>
<dbReference type="Pfam" id="PF07947">
    <property type="entry name" value="YhhN"/>
    <property type="match status" value="1"/>
</dbReference>
<feature type="region of interest" description="Disordered" evidence="10">
    <location>
        <begin position="1"/>
        <end position="23"/>
    </location>
</feature>
<dbReference type="InterPro" id="IPR012506">
    <property type="entry name" value="TMEM86B-like"/>
</dbReference>
<feature type="transmembrane region" description="Helical" evidence="11">
    <location>
        <begin position="617"/>
        <end position="639"/>
    </location>
</feature>
<dbReference type="AlphaFoldDB" id="A0AA39LG39"/>
<comment type="catalytic activity">
    <reaction evidence="8">
        <text>a 1-O-(1Z-alkenyl)-sn-glycero-3-phosphocholine + H2O = a 2,3-saturated aldehyde + sn-glycerol 3-phosphocholine</text>
        <dbReference type="Rhea" id="RHEA:22544"/>
        <dbReference type="ChEBI" id="CHEBI:15377"/>
        <dbReference type="ChEBI" id="CHEBI:16870"/>
        <dbReference type="ChEBI" id="CHEBI:73359"/>
        <dbReference type="ChEBI" id="CHEBI:77287"/>
        <dbReference type="EC" id="3.3.2.2"/>
    </reaction>
</comment>
<evidence type="ECO:0000256" key="1">
    <source>
        <dbReference type="ARBA" id="ARBA00004141"/>
    </source>
</evidence>
<evidence type="ECO:0000256" key="7">
    <source>
        <dbReference type="ARBA" id="ARBA00049458"/>
    </source>
</evidence>
<evidence type="ECO:0000256" key="2">
    <source>
        <dbReference type="ARBA" id="ARBA00007375"/>
    </source>
</evidence>
<feature type="transmembrane region" description="Helical" evidence="11">
    <location>
        <begin position="480"/>
        <end position="499"/>
    </location>
</feature>
<dbReference type="EC" id="3.3.2.2" evidence="6"/>
<keyword evidence="5 11" id="KW-0472">Membrane</keyword>
<sequence length="668" mass="74707">MGAGQSQAQSTPSTVRVQQTDIPEEYKSVGVSSDVVQRVQAQQGGSAANSIESDKLRHELVAERERSESLRLQLNKLSELQKRNSGSSAISMEELEERKKVFDETVQRVQKQFFSYQRENACSGNESELMGCLDKNKNRILNCSSLVTKYEECVNDFRKEVLSQSKGSSGSLDIQMSFVRNSFFPYVALVALFYVQSSGFVKFHDNGYAYWKVLPVTTLGMFMYFFATVVPEKERRVHAFGLLLGALGDFLIGQFENGIVTGAIAFGTGHIFYLSTFARRIQKPTYALVGGILIYGIVLNHFCLMPNLGAHPMNTVILLVYSLILSSAVIISGSMYIEGTSNEQPNEKENLVRFIGFGVFAISDSTLILDHAGYRVPYAEVVILSTYFTAQFIIMWSACLAPKSKQMAVRSHSLRSARRKGPLSSTFLASVILERFALQAISSEEKMSSLGPMQMCLIYGAFVLLVYIETDRFMVDAPMLSALPVVVLGLMTLTVNMAAKPKLLTTLYFLLSAHGIYRMSTSRFYMEWSAMELGLANIFYLLSFINLLRKLWIYLAAVTSLYLVGFAYFCFADLFSSIPFLVLMLTFGATVISASMVCAGSVWRYSAQFTDARQASLMRFGGLMLNLTCTSAFLFSQFATRKHQMLWFMNVAHYVAQLLLCLANERTF</sequence>
<keyword evidence="13" id="KW-1185">Reference proteome</keyword>
<dbReference type="Proteomes" id="UP001175271">
    <property type="component" value="Unassembled WGS sequence"/>
</dbReference>